<evidence type="ECO:0000256" key="7">
    <source>
        <dbReference type="ARBA" id="ARBA00022833"/>
    </source>
</evidence>
<gene>
    <name evidence="12" type="primary">NSA2</name>
    <name evidence="12" type="ORF">C6P46_002084</name>
</gene>
<keyword evidence="10" id="KW-0732">Signal</keyword>
<comment type="caution">
    <text evidence="12">The sequence shown here is derived from an EMBL/GenBank/DDBJ whole genome shotgun (WGS) entry which is preliminary data.</text>
</comment>
<evidence type="ECO:0000256" key="2">
    <source>
        <dbReference type="ARBA" id="ARBA00005424"/>
    </source>
</evidence>
<feature type="chain" id="PRO_5040467756" evidence="10">
    <location>
        <begin position="26"/>
        <end position="1678"/>
    </location>
</feature>
<feature type="compositionally biased region" description="Polar residues" evidence="9">
    <location>
        <begin position="818"/>
        <end position="840"/>
    </location>
</feature>
<keyword evidence="3" id="KW-0690">Ribosome biogenesis</keyword>
<dbReference type="CDD" id="cd11381">
    <property type="entry name" value="NSA2"/>
    <property type="match status" value="1"/>
</dbReference>
<dbReference type="GO" id="GO:0005730">
    <property type="term" value="C:nucleolus"/>
    <property type="evidence" value="ECO:0007669"/>
    <property type="project" value="UniProtKB-SubCell"/>
</dbReference>
<keyword evidence="7" id="KW-0862">Zinc</keyword>
<protein>
    <submittedName>
        <fullName evidence="12">Ribosome biogenesis protein</fullName>
    </submittedName>
</protein>
<keyword evidence="8" id="KW-0539">Nucleus</keyword>
<feature type="region of interest" description="Disordered" evidence="9">
    <location>
        <begin position="787"/>
        <end position="848"/>
    </location>
</feature>
<accession>A0A9P6W692</accession>
<dbReference type="Pfam" id="PF01201">
    <property type="entry name" value="Ribosomal_S8e"/>
    <property type="match status" value="1"/>
</dbReference>
<evidence type="ECO:0000256" key="10">
    <source>
        <dbReference type="SAM" id="SignalP"/>
    </source>
</evidence>
<dbReference type="OrthoDB" id="1847590at2759"/>
<comment type="similarity">
    <text evidence="2">Belongs to the eukaryotic ribosomal protein eS8 family. Ribosome biogenesis protein NSA2 subfamily.</text>
</comment>
<dbReference type="Proteomes" id="UP000777482">
    <property type="component" value="Unassembled WGS sequence"/>
</dbReference>
<feature type="signal peptide" evidence="10">
    <location>
        <begin position="1"/>
        <end position="25"/>
    </location>
</feature>
<feature type="compositionally biased region" description="Basic and acidic residues" evidence="9">
    <location>
        <begin position="1542"/>
        <end position="1559"/>
    </location>
</feature>
<evidence type="ECO:0000313" key="12">
    <source>
        <dbReference type="EMBL" id="KAG0663859.1"/>
    </source>
</evidence>
<evidence type="ECO:0000256" key="6">
    <source>
        <dbReference type="ARBA" id="ARBA00022771"/>
    </source>
</evidence>
<dbReference type="InterPro" id="IPR022309">
    <property type="entry name" value="Ribosomal_Se8/biogenesis_NSA2"/>
</dbReference>
<dbReference type="Pfam" id="PF01753">
    <property type="entry name" value="zf-MYND"/>
    <property type="match status" value="1"/>
</dbReference>
<evidence type="ECO:0000256" key="5">
    <source>
        <dbReference type="ARBA" id="ARBA00022723"/>
    </source>
</evidence>
<sequence length="1678" mass="185188">MLKKGQRPHPAALAALVLIRHVALASLNSSQAAAPHSAIEDRSSLENLDRWLALALECTIEGNDAPASLKGWLDRARGPDDTDVPDSLLDQVNSFQTAILELAERGLDEALTWVVEVLCGLVRRRRGAIIYPYENYLEKGPAESLSPRKQLTISSQPQPLLRSSPLGLFVRRNYLTLSRMDLDELQDWWISFERWIDGEKRGKRRAVEEHDSSPEFACVEPFELLLDGARCIISDGLTFSAKRTATAGPALVRTIIRLEKSSEPFQTRPPIPSPQALLHLALLEYEDEGYGASRQALDEATRIARMVGDVACLSACRSLARRLNSVAPNPRLSESGSKVRTETQSPHDLLWDVERQRETGDQALPALFPPLYAAHAHYRRTPFPHPPPAPKPGEVDAADRKDKALKGEMPDPEWDAKWHAAAAGIWETIGIAPLAQVHEELALEAVDPVYPAWDIRLSILARQARRLAALNQYDEALRVLFGAVDTREKRIDMGRREVRVWRELVVETEMDRARRKCDSIGVKRLSVYLTGDHAVQQTCIPFSVDVESETEAVYTLLTRSATAHHLADLRLDEPSRLAALIAISQLRVKAAGHPAALDAERSLSELESAWAALLALDQGGGDSVDGGQVQEGELLTRAREAKAKLEITACSARDDLLPPIIATLDAVTQNYERLSLPELAARNYSFLAALCDHLYAGLEPNEPSTTSPSANVMSDVSAPYERAFRAEEAAHWRSQADEYDRRCDAVLSGLRSDSTAPPEEAGTMARFGRIKQVVDLIVEAVETSVHSKPVTLPLSSRAEHAPLRPTQQRSPGRPSDPHSLTSAIPASLPETRTSKLVPTDSSPPTPTACALELRAPLHRKKLVRSMSSHEGGGKCLACGKSSTLRCSACAKEGGIDLFFCSHAHQKLVWPYHRLVCGERAHPFRLPVYSQEEADVLLDRLREPANTPELRVLQEKMRAALEAQNASEPDLKEKIQSLVGQEGSLAPEREQAPDSQRTTSLIRKLRLLSWDWYGKAYTTGRDHPVEHLVEHMTAKYDQLTQDAPPVALDSVWHSRLCHHIVAPMPMQVAALRFSRTASGGNSDFIPLKELACIPGGLKATLECNAALTAFVNFLKDTQDGEYAAFAKVVYVNDSKPDPELQAHLDGNAPSPFLPFHRFVTMMPMPVPEGSNDVVSIASLAIECVLRRYAGKGGTDRLAHTFLQPSGGIPAGGRTREVARASPAAEHVGELESARLDVGRLAGLDLELLGLLYRPVAVPPVVEPHLSSTAIASLTPPLSLNLLSATFRITRNNEYIEESIRRNGRQFDHEERKRKRAAREVHKQSQMAQTLHGHKAKMMHARRYAEKVAMKKTIKAHEERDVKTKDASALPEGALPTYLLDREGQNDAKALSSAIKQKRKEKAGKFAVPLPKVRGIAEDEMFKVLKTGKSKRKGWKRMVTKATFVGEDFTRKPPKLERFIRPSALRVKKANVTHPELKATFQLPIIGVKKNPQSPMYTQLGVITKGTVIEVNVSELGLVTAGGKVVWGKYAQSSSFFPVSKADSASRRSDPPTRRQSSDSDHAITCLSLRYTSRLRIEASLCTGTLRRSPPVFPLARTFSFFVRFSCNVAINSHLSGTRGFQLLRDYASDMQVEAMHRTMDGVRRTPSRSLSFSLSTTRNVTATAGVCSNEKDESSAATF</sequence>
<evidence type="ECO:0000259" key="11">
    <source>
        <dbReference type="Pfam" id="PF01753"/>
    </source>
</evidence>
<dbReference type="EMBL" id="PUHQ01000017">
    <property type="protein sequence ID" value="KAG0663859.1"/>
    <property type="molecule type" value="Genomic_DNA"/>
</dbReference>
<dbReference type="GO" id="GO:0042273">
    <property type="term" value="P:ribosomal large subunit biogenesis"/>
    <property type="evidence" value="ECO:0007669"/>
    <property type="project" value="UniProtKB-ARBA"/>
</dbReference>
<evidence type="ECO:0000256" key="8">
    <source>
        <dbReference type="ARBA" id="ARBA00023242"/>
    </source>
</evidence>
<keyword evidence="13" id="KW-1185">Reference proteome</keyword>
<keyword evidence="6" id="KW-0863">Zinc-finger</keyword>
<dbReference type="SUPFAM" id="SSF144232">
    <property type="entry name" value="HIT/MYND zinc finger-like"/>
    <property type="match status" value="1"/>
</dbReference>
<dbReference type="InterPro" id="IPR002893">
    <property type="entry name" value="Znf_MYND"/>
</dbReference>
<keyword evidence="4" id="KW-0698">rRNA processing</keyword>
<feature type="region of interest" description="Disordered" evidence="9">
    <location>
        <begin position="1304"/>
        <end position="1334"/>
    </location>
</feature>
<dbReference type="FunFam" id="2.40.10.310:FF:000001">
    <property type="entry name" value="NSA2, ribosome biogenesis homolog"/>
    <property type="match status" value="1"/>
</dbReference>
<evidence type="ECO:0000256" key="9">
    <source>
        <dbReference type="SAM" id="MobiDB-lite"/>
    </source>
</evidence>
<keyword evidence="5" id="KW-0479">Metal-binding</keyword>
<proteinExistence type="inferred from homology"/>
<reference evidence="12 13" key="1">
    <citation type="submission" date="2020-11" db="EMBL/GenBank/DDBJ databases">
        <title>Kefir isolates.</title>
        <authorList>
            <person name="Marcisauskas S."/>
            <person name="Kim Y."/>
            <person name="Blasche S."/>
        </authorList>
    </citation>
    <scope>NUCLEOTIDE SEQUENCE [LARGE SCALE GENOMIC DNA]</scope>
    <source>
        <strain evidence="12 13">KR</strain>
    </source>
</reference>
<feature type="region of interest" description="Disordered" evidence="9">
    <location>
        <begin position="1539"/>
        <end position="1559"/>
    </location>
</feature>
<evidence type="ECO:0000313" key="13">
    <source>
        <dbReference type="Proteomes" id="UP000777482"/>
    </source>
</evidence>
<name>A0A9P6W692_RHOMI</name>
<dbReference type="Gene3D" id="2.40.10.310">
    <property type="match status" value="1"/>
</dbReference>
<dbReference type="GO" id="GO:0008270">
    <property type="term" value="F:zinc ion binding"/>
    <property type="evidence" value="ECO:0007669"/>
    <property type="project" value="UniProtKB-KW"/>
</dbReference>
<dbReference type="InterPro" id="IPR039411">
    <property type="entry name" value="NSA2_fam"/>
</dbReference>
<dbReference type="GO" id="GO:0006364">
    <property type="term" value="P:rRNA processing"/>
    <property type="evidence" value="ECO:0007669"/>
    <property type="project" value="UniProtKB-KW"/>
</dbReference>
<feature type="domain" description="MYND-type" evidence="11">
    <location>
        <begin position="875"/>
        <end position="916"/>
    </location>
</feature>
<comment type="subcellular location">
    <subcellularLocation>
        <location evidence="1">Nucleus</location>
        <location evidence="1">Nucleolus</location>
    </subcellularLocation>
</comment>
<evidence type="ECO:0000256" key="4">
    <source>
        <dbReference type="ARBA" id="ARBA00022552"/>
    </source>
</evidence>
<dbReference type="PANTHER" id="PTHR12642">
    <property type="entry name" value="RIBOSOME BIOGENESIS PROTEIN NSA2 HOMOLOG"/>
    <property type="match status" value="1"/>
</dbReference>
<dbReference type="GO" id="GO:0030684">
    <property type="term" value="C:preribosome"/>
    <property type="evidence" value="ECO:0007669"/>
    <property type="project" value="UniProtKB-ARBA"/>
</dbReference>
<evidence type="ECO:0000256" key="1">
    <source>
        <dbReference type="ARBA" id="ARBA00004604"/>
    </source>
</evidence>
<dbReference type="Gene3D" id="6.10.140.2220">
    <property type="match status" value="1"/>
</dbReference>
<organism evidence="12 13">
    <name type="scientific">Rhodotorula mucilaginosa</name>
    <name type="common">Yeast</name>
    <name type="synonym">Rhodotorula rubra</name>
    <dbReference type="NCBI Taxonomy" id="5537"/>
    <lineage>
        <taxon>Eukaryota</taxon>
        <taxon>Fungi</taxon>
        <taxon>Dikarya</taxon>
        <taxon>Basidiomycota</taxon>
        <taxon>Pucciniomycotina</taxon>
        <taxon>Microbotryomycetes</taxon>
        <taxon>Sporidiobolales</taxon>
        <taxon>Sporidiobolaceae</taxon>
        <taxon>Rhodotorula</taxon>
    </lineage>
</organism>
<evidence type="ECO:0000256" key="3">
    <source>
        <dbReference type="ARBA" id="ARBA00022517"/>
    </source>
</evidence>